<evidence type="ECO:0000313" key="2">
    <source>
        <dbReference type="EMBL" id="PTQ59755.1"/>
    </source>
</evidence>
<sequence>MSAPPVRTPKRGAKVSAPADQVPDPLRLDDEDFIAEVLAGRFALTGEAERVKENGLAARSLLAARREAGDVVDLEVAETLLFNMARSLRDAWLNWPSRVSPLIAASLGIAVEPLLEALNEHVQQHLASLGEPEADFANAE</sequence>
<keyword evidence="3" id="KW-1185">Reference proteome</keyword>
<name>A0A2T5GKA7_9SPHN</name>
<protein>
    <submittedName>
        <fullName evidence="2">Uncharacterized protein</fullName>
    </submittedName>
</protein>
<dbReference type="Proteomes" id="UP000244189">
    <property type="component" value="Unassembled WGS sequence"/>
</dbReference>
<organism evidence="2 3">
    <name type="scientific">Sphingomonas aurantiaca</name>
    <dbReference type="NCBI Taxonomy" id="185949"/>
    <lineage>
        <taxon>Bacteria</taxon>
        <taxon>Pseudomonadati</taxon>
        <taxon>Pseudomonadota</taxon>
        <taxon>Alphaproteobacteria</taxon>
        <taxon>Sphingomonadales</taxon>
        <taxon>Sphingomonadaceae</taxon>
        <taxon>Sphingomonas</taxon>
    </lineage>
</organism>
<reference evidence="2 3" key="1">
    <citation type="submission" date="2018-04" db="EMBL/GenBank/DDBJ databases">
        <title>Genomic Encyclopedia of Type Strains, Phase III (KMG-III): the genomes of soil and plant-associated and newly described type strains.</title>
        <authorList>
            <person name="Whitman W."/>
        </authorList>
    </citation>
    <scope>NUCLEOTIDE SEQUENCE [LARGE SCALE GENOMIC DNA]</scope>
    <source>
        <strain evidence="2 3">MA101b</strain>
    </source>
</reference>
<gene>
    <name evidence="2" type="ORF">C8J26_2607</name>
</gene>
<feature type="region of interest" description="Disordered" evidence="1">
    <location>
        <begin position="1"/>
        <end position="24"/>
    </location>
</feature>
<evidence type="ECO:0000256" key="1">
    <source>
        <dbReference type="SAM" id="MobiDB-lite"/>
    </source>
</evidence>
<dbReference type="EMBL" id="QAOG01000004">
    <property type="protein sequence ID" value="PTQ59755.1"/>
    <property type="molecule type" value="Genomic_DNA"/>
</dbReference>
<dbReference type="AlphaFoldDB" id="A0A2T5GKA7"/>
<comment type="caution">
    <text evidence="2">The sequence shown here is derived from an EMBL/GenBank/DDBJ whole genome shotgun (WGS) entry which is preliminary data.</text>
</comment>
<evidence type="ECO:0000313" key="3">
    <source>
        <dbReference type="Proteomes" id="UP000244189"/>
    </source>
</evidence>
<accession>A0A2T5GKA7</accession>
<proteinExistence type="predicted"/>